<feature type="transmembrane region" description="Helical" evidence="1">
    <location>
        <begin position="20"/>
        <end position="41"/>
    </location>
</feature>
<organism evidence="2">
    <name type="scientific">Tomato big bud phytoplasma</name>
    <dbReference type="NCBI Taxonomy" id="35770"/>
    <lineage>
        <taxon>Bacteria</taxon>
        <taxon>Bacillati</taxon>
        <taxon>Mycoplasmatota</taxon>
        <taxon>Mollicutes</taxon>
        <taxon>Acholeplasmatales</taxon>
        <taxon>Acholeplasmataceae</taxon>
        <taxon>Candidatus Phytoplasma</taxon>
        <taxon>16SrI (Aster yellows group)</taxon>
    </lineage>
</organism>
<keyword evidence="1" id="KW-0472">Membrane</keyword>
<keyword evidence="2" id="KW-0614">Plasmid</keyword>
<sequence>MEPHGATLFLTNIHFTTIKSYVSFTFFGSITYILALSWLHFGSMKIFFGSTLAPIWLQVAPQKNIYIYTFKSLFLHIGSWLHAIPCTDILKNLIKKKKFFFKKSSFLSHKIYIFCTFFLAP</sequence>
<evidence type="ECO:0000313" key="2">
    <source>
        <dbReference type="EMBL" id="ABA02289.1"/>
    </source>
</evidence>
<keyword evidence="1" id="KW-0812">Transmembrane</keyword>
<dbReference type="EMBL" id="DQ119297">
    <property type="protein sequence ID" value="ABA02289.1"/>
    <property type="molecule type" value="Genomic_DNA"/>
</dbReference>
<accession>Q1WLZ7</accession>
<protein>
    <submittedName>
        <fullName evidence="2">Uncharacterized protein</fullName>
    </submittedName>
</protein>
<reference evidence="2" key="1">
    <citation type="journal article" date="2006" name="Plasmid">
        <title>Extrachromosomal DNA isolated from tomato big bud and Candidatus Phytoplasma australiense phytoplasma strains.</title>
        <authorList>
            <person name="Tran-Nguyen L.T.T."/>
            <person name="Gibb K.S."/>
        </authorList>
    </citation>
    <scope>NUCLEOTIDE SEQUENCE</scope>
    <source>
        <plasmid evidence="2">pTBBperi</plasmid>
    </source>
</reference>
<proteinExistence type="predicted"/>
<evidence type="ECO:0000256" key="1">
    <source>
        <dbReference type="SAM" id="Phobius"/>
    </source>
</evidence>
<geneLocation type="plasmid" evidence="2">
    <name>pTBBperi</name>
</geneLocation>
<dbReference type="AlphaFoldDB" id="Q1WLZ7"/>
<keyword evidence="1" id="KW-1133">Transmembrane helix</keyword>
<name>Q1WLZ7_TOBBP</name>